<dbReference type="Proteomes" id="UP000436016">
    <property type="component" value="Unassembled WGS sequence"/>
</dbReference>
<comment type="similarity">
    <text evidence="5">Belongs to the YicC/YloC family.</text>
</comment>
<dbReference type="InterPro" id="IPR013551">
    <property type="entry name" value="YicC-like_C"/>
</dbReference>
<evidence type="ECO:0000313" key="8">
    <source>
        <dbReference type="EMBL" id="MXU66148.1"/>
    </source>
</evidence>
<reference evidence="8 9" key="1">
    <citation type="submission" date="2019-12" db="EMBL/GenBank/DDBJ databases">
        <title>Strain KN286 was isolated from seawater, which was collected from Caroline Seamount in the tropical western Pacific.</title>
        <authorList>
            <person name="Wang Q."/>
        </authorList>
    </citation>
    <scope>NUCLEOTIDE SEQUENCE [LARGE SCALE GENOMIC DNA]</scope>
    <source>
        <strain evidence="8 9">KN286</strain>
    </source>
</reference>
<dbReference type="Pfam" id="PF03755">
    <property type="entry name" value="YicC-like_N"/>
    <property type="match status" value="1"/>
</dbReference>
<evidence type="ECO:0000256" key="3">
    <source>
        <dbReference type="ARBA" id="ARBA00022759"/>
    </source>
</evidence>
<gene>
    <name evidence="8" type="ORF">GSH16_11885</name>
</gene>
<evidence type="ECO:0000256" key="5">
    <source>
        <dbReference type="ARBA" id="ARBA00035648"/>
    </source>
</evidence>
<evidence type="ECO:0000256" key="2">
    <source>
        <dbReference type="ARBA" id="ARBA00022722"/>
    </source>
</evidence>
<feature type="domain" description="Endoribonuclease YicC-like N-terminal" evidence="6">
    <location>
        <begin position="1"/>
        <end position="153"/>
    </location>
</feature>
<organism evidence="8 9">
    <name type="scientific">Oceanomicrobium pacificus</name>
    <dbReference type="NCBI Taxonomy" id="2692916"/>
    <lineage>
        <taxon>Bacteria</taxon>
        <taxon>Pseudomonadati</taxon>
        <taxon>Pseudomonadota</taxon>
        <taxon>Alphaproteobacteria</taxon>
        <taxon>Rhodobacterales</taxon>
        <taxon>Paracoccaceae</taxon>
        <taxon>Oceanomicrobium</taxon>
    </lineage>
</organism>
<dbReference type="PANTHER" id="PTHR30636">
    <property type="entry name" value="UPF0701 PROTEIN YICC"/>
    <property type="match status" value="1"/>
</dbReference>
<keyword evidence="2" id="KW-0540">Nuclease</keyword>
<comment type="caution">
    <text evidence="8">The sequence shown here is derived from an EMBL/GenBank/DDBJ whole genome shotgun (WGS) entry which is preliminary data.</text>
</comment>
<keyword evidence="3" id="KW-0255">Endonuclease</keyword>
<proteinExistence type="inferred from homology"/>
<dbReference type="AlphaFoldDB" id="A0A6B0TXE2"/>
<dbReference type="GO" id="GO:0016787">
    <property type="term" value="F:hydrolase activity"/>
    <property type="evidence" value="ECO:0007669"/>
    <property type="project" value="UniProtKB-KW"/>
</dbReference>
<keyword evidence="9" id="KW-1185">Reference proteome</keyword>
<name>A0A6B0TXE2_9RHOB</name>
<feature type="domain" description="Endoribonuclease YicC-like C-terminal" evidence="7">
    <location>
        <begin position="173"/>
        <end position="290"/>
    </location>
</feature>
<dbReference type="Pfam" id="PF08340">
    <property type="entry name" value="YicC-like_C"/>
    <property type="match status" value="1"/>
</dbReference>
<evidence type="ECO:0000256" key="1">
    <source>
        <dbReference type="ARBA" id="ARBA00001968"/>
    </source>
</evidence>
<dbReference type="NCBIfam" id="TIGR00255">
    <property type="entry name" value="YicC/YloC family endoribonuclease"/>
    <property type="match status" value="1"/>
</dbReference>
<dbReference type="EMBL" id="WUWG01000005">
    <property type="protein sequence ID" value="MXU66148.1"/>
    <property type="molecule type" value="Genomic_DNA"/>
</dbReference>
<dbReference type="GO" id="GO:0004521">
    <property type="term" value="F:RNA endonuclease activity"/>
    <property type="evidence" value="ECO:0007669"/>
    <property type="project" value="InterPro"/>
</dbReference>
<protein>
    <submittedName>
        <fullName evidence="8">YicC family protein</fullName>
    </submittedName>
</protein>
<evidence type="ECO:0000259" key="6">
    <source>
        <dbReference type="Pfam" id="PF03755"/>
    </source>
</evidence>
<sequence>MTGFATRRGAADQVGWTWDLRSVNSKGLDLRLRLPDGAEGLEPELRKRVGAQLKRGAVQIALRTRLEAGAGGVRLDTDLAEALLAAASDLEDRAGAMGLPLAPSTSAGLLALEGMVTRDVPPGSDWQSAALADFDAALDDLARARAAEGVEIAAVLDRALSEVERLVTAAAESAEARNARTGQVMRARLAALIESTDRIDEDRFAQELATVAIKADVTEEIDRLNAHVRAARDLLSADGPVGRKLDFLMQEFNREANTLCAKAQDSTLTAIGLDLKVVVDQMREQVQNVE</sequence>
<evidence type="ECO:0000256" key="4">
    <source>
        <dbReference type="ARBA" id="ARBA00022801"/>
    </source>
</evidence>
<dbReference type="InterPro" id="IPR013527">
    <property type="entry name" value="YicC-like_N"/>
</dbReference>
<evidence type="ECO:0000313" key="9">
    <source>
        <dbReference type="Proteomes" id="UP000436016"/>
    </source>
</evidence>
<accession>A0A6B0TXE2</accession>
<evidence type="ECO:0000259" key="7">
    <source>
        <dbReference type="Pfam" id="PF08340"/>
    </source>
</evidence>
<keyword evidence="4" id="KW-0378">Hydrolase</keyword>
<comment type="cofactor">
    <cofactor evidence="1">
        <name>a divalent metal cation</name>
        <dbReference type="ChEBI" id="CHEBI:60240"/>
    </cofactor>
</comment>
<dbReference type="PANTHER" id="PTHR30636:SF3">
    <property type="entry name" value="UPF0701 PROTEIN YICC"/>
    <property type="match status" value="1"/>
</dbReference>
<dbReference type="InterPro" id="IPR005229">
    <property type="entry name" value="YicC/YloC-like"/>
</dbReference>